<accession>G2GWM6</accession>
<evidence type="ECO:0000313" key="4">
    <source>
        <dbReference type="EMBL" id="EGY29838.1"/>
    </source>
</evidence>
<dbReference type="Pfam" id="PF16967">
    <property type="entry name" value="TcfC"/>
    <property type="match status" value="1"/>
</dbReference>
<reference evidence="4 5" key="1">
    <citation type="journal article" date="2012" name="Genome Res.">
        <title>Genomic basis of endosymbiont-conferred protection against an insect parasitoid.</title>
        <authorList>
            <person name="Hansen A.K."/>
            <person name="Vorburger C."/>
            <person name="Moran N.A."/>
        </authorList>
    </citation>
    <scope>NUCLEOTIDE SEQUENCE [LARGE SCALE GENOMIC DNA]</scope>
    <source>
        <strain evidence="5">R5.15</strain>
    </source>
</reference>
<dbReference type="InterPro" id="IPR031917">
    <property type="entry name" value="Pilus_assem_C"/>
</dbReference>
<dbReference type="Proteomes" id="UP000004116">
    <property type="component" value="Unassembled WGS sequence"/>
</dbReference>
<dbReference type="Pfam" id="PF15976">
    <property type="entry name" value="CooC_C"/>
    <property type="match status" value="1"/>
</dbReference>
<organism evidence="4 5">
    <name type="scientific">Candidatus Regiella insecticola 5.15</name>
    <dbReference type="NCBI Taxonomy" id="1005043"/>
    <lineage>
        <taxon>Bacteria</taxon>
        <taxon>Pseudomonadati</taxon>
        <taxon>Pseudomonadota</taxon>
        <taxon>Gammaproteobacteria</taxon>
        <taxon>Enterobacterales</taxon>
        <taxon>Enterobacteriaceae</taxon>
        <taxon>aphid secondary symbionts</taxon>
        <taxon>Candidatus Regiella</taxon>
    </lineage>
</organism>
<dbReference type="EMBL" id="AGCA01000035">
    <property type="protein sequence ID" value="EGY29838.1"/>
    <property type="molecule type" value="Genomic_DNA"/>
</dbReference>
<feature type="domain" description="Pilus assembly protein C-terminal" evidence="2">
    <location>
        <begin position="705"/>
        <end position="780"/>
    </location>
</feature>
<dbReference type="InterPro" id="IPR032636">
    <property type="entry name" value="Pilus_assem_E-set-like_dom"/>
</dbReference>
<name>G2GWM6_9ENTR</name>
<gene>
    <name evidence="4" type="ORF">Rin_00001620</name>
</gene>
<proteinExistence type="predicted"/>
<evidence type="ECO:0000259" key="2">
    <source>
        <dbReference type="Pfam" id="PF15976"/>
    </source>
</evidence>
<evidence type="ECO:0000313" key="5">
    <source>
        <dbReference type="Proteomes" id="UP000004116"/>
    </source>
</evidence>
<comment type="caution">
    <text evidence="4">The sequence shown here is derived from an EMBL/GenBank/DDBJ whole genome shotgun (WGS) entry which is preliminary data.</text>
</comment>
<feature type="domain" description="Pilus assembly protein E-set like" evidence="3">
    <location>
        <begin position="266"/>
        <end position="331"/>
    </location>
</feature>
<keyword evidence="1" id="KW-0732">Signal</keyword>
<evidence type="ECO:0000259" key="3">
    <source>
        <dbReference type="Pfam" id="PF16967"/>
    </source>
</evidence>
<keyword evidence="5" id="KW-1185">Reference proteome</keyword>
<protein>
    <submittedName>
        <fullName evidence="4">Uncharacterized protein</fullName>
    </submittedName>
</protein>
<evidence type="ECO:0000256" key="1">
    <source>
        <dbReference type="ARBA" id="ARBA00022729"/>
    </source>
</evidence>
<dbReference type="AlphaFoldDB" id="G2GWM6"/>
<sequence>MFLSLFFLFLIIAICSTFNYAVANPILFSPAQQAMPDDFKNYFYHSEIPVQVYLNDKILFDADMTLTEAGTITLVRLANKNESVYDSADIHRWENFLLQGIQLGKCEDNCPLDLMAAEYSLSASSLKLYSKEYEKEKAQSRYLAMPVGTPTGLIISNDFNYSGGQNASHRSRLNSSWTSSLMGWSQKLSFQSVAYNTQGTAENTINLYEFYTQKEWQGHFLRFGYFTPSSAAGNVQTGGFGNERTLGMMWTSSDNLLADYDNVSLYPIYVTGRNAAIAEVYRDNRLIYSQQLQAGIQPLNTLRLPTGIYDIRIDIIENGKKTDSQQAQVYKPIRWKDSNKRWRYNLWSGQLQPLSSSRGSQGNEGIALGGSADFLLHPRMILGAALAQKGQRRDVSARTEIMLNNQNALYAQISADSEQRISTDLRYYQRYSQGSIGLNWRRINTPDSKQGNNKNANKESWAITLNQNLTRRSSMMLRISAGSQPGLAADIGINTSVKIAGRDVSLRLVGYDHPHYFCHQGRDRGVELGLSFSLDKPLKTHHMAAQLGLKNDNPYTNLHHHWKPEHPGYLSYVSTTVSADRDGLSLSGNAGIDTSLVNGDVYLQRGAKTADIYGGANLSNILVFGGNSIATGRKLDAQAAMILEVESDQKDLKLEISGAESSPPFLQTGKNIVSVMPWQEKLLQFSAPSGEGIKIYPENYTLRMNRGSVNYLKLRAVKTETVVGMLTDENGELLYNQEISSDVGKARINSDGVFTLEVNAANPKITLAGQGDQPGLICPLAPAPSAEKGKVRFVDTLACHQSR</sequence>